<dbReference type="EMBL" id="BMLG01000015">
    <property type="protein sequence ID" value="GGM36911.1"/>
    <property type="molecule type" value="Genomic_DNA"/>
</dbReference>
<dbReference type="RefSeq" id="WP_117157144.1">
    <property type="nucleotide sequence ID" value="NZ_BMLG01000015.1"/>
</dbReference>
<dbReference type="OrthoDB" id="9792989at2"/>
<proteinExistence type="predicted"/>
<dbReference type="GO" id="GO:0008168">
    <property type="term" value="F:methyltransferase activity"/>
    <property type="evidence" value="ECO:0007669"/>
    <property type="project" value="UniProtKB-KW"/>
</dbReference>
<dbReference type="Pfam" id="PF06962">
    <property type="entry name" value="rRNA_methylase"/>
    <property type="match status" value="1"/>
</dbReference>
<dbReference type="GO" id="GO:0032259">
    <property type="term" value="P:methylation"/>
    <property type="evidence" value="ECO:0007669"/>
    <property type="project" value="UniProtKB-KW"/>
</dbReference>
<dbReference type="SUPFAM" id="SSF53335">
    <property type="entry name" value="S-adenosyl-L-methionine-dependent methyltransferases"/>
    <property type="match status" value="1"/>
</dbReference>
<organism evidence="1 2">
    <name type="scientific">Paraliobacillus quinghaiensis</name>
    <dbReference type="NCBI Taxonomy" id="470815"/>
    <lineage>
        <taxon>Bacteria</taxon>
        <taxon>Bacillati</taxon>
        <taxon>Bacillota</taxon>
        <taxon>Bacilli</taxon>
        <taxon>Bacillales</taxon>
        <taxon>Bacillaceae</taxon>
        <taxon>Paraliobacillus</taxon>
    </lineage>
</organism>
<gene>
    <name evidence="1" type="primary">mraW</name>
    <name evidence="1" type="ORF">GCM10011351_23850</name>
</gene>
<dbReference type="AlphaFoldDB" id="A0A917TT41"/>
<evidence type="ECO:0000313" key="1">
    <source>
        <dbReference type="EMBL" id="GGM36911.1"/>
    </source>
</evidence>
<sequence>MLKRVLEYAHVLMQTAIQPGETAVDATCGNGNDTLILSQSAGNKGHVYAFDIQTQAIEKTKEKLAAASCTNVNMIHDSHENVDHYLPEDLKGKLAGAIFNLGYLPGSDKQVITTPDHTITAIDKLAQYLKPEGIIVCVVYYGHEGGSNEKNALLNHLADYDQKYYQILQYGFINQKNNPPFILAIEKKQVPQK</sequence>
<dbReference type="Gene3D" id="3.40.50.150">
    <property type="entry name" value="Vaccinia Virus protein VP39"/>
    <property type="match status" value="1"/>
</dbReference>
<dbReference type="InterPro" id="IPR029063">
    <property type="entry name" value="SAM-dependent_MTases_sf"/>
</dbReference>
<reference evidence="1" key="2">
    <citation type="submission" date="2020-09" db="EMBL/GenBank/DDBJ databases">
        <authorList>
            <person name="Sun Q."/>
            <person name="Zhou Y."/>
        </authorList>
    </citation>
    <scope>NUCLEOTIDE SEQUENCE</scope>
    <source>
        <strain evidence="1">CGMCC 1.6333</strain>
    </source>
</reference>
<keyword evidence="1" id="KW-0808">Transferase</keyword>
<comment type="caution">
    <text evidence="1">The sequence shown here is derived from an EMBL/GenBank/DDBJ whole genome shotgun (WGS) entry which is preliminary data.</text>
</comment>
<evidence type="ECO:0000313" key="2">
    <source>
        <dbReference type="Proteomes" id="UP000618460"/>
    </source>
</evidence>
<name>A0A917TT41_9BACI</name>
<dbReference type="Proteomes" id="UP000618460">
    <property type="component" value="Unassembled WGS sequence"/>
</dbReference>
<dbReference type="CDD" id="cd02440">
    <property type="entry name" value="AdoMet_MTases"/>
    <property type="match status" value="1"/>
</dbReference>
<keyword evidence="1" id="KW-0489">Methyltransferase</keyword>
<dbReference type="InterPro" id="IPR010719">
    <property type="entry name" value="MnmM_MeTrfase"/>
</dbReference>
<reference evidence="1" key="1">
    <citation type="journal article" date="2014" name="Int. J. Syst. Evol. Microbiol.">
        <title>Complete genome sequence of Corynebacterium casei LMG S-19264T (=DSM 44701T), isolated from a smear-ripened cheese.</title>
        <authorList>
            <consortium name="US DOE Joint Genome Institute (JGI-PGF)"/>
            <person name="Walter F."/>
            <person name="Albersmeier A."/>
            <person name="Kalinowski J."/>
            <person name="Ruckert C."/>
        </authorList>
    </citation>
    <scope>NUCLEOTIDE SEQUENCE</scope>
    <source>
        <strain evidence="1">CGMCC 1.6333</strain>
    </source>
</reference>
<dbReference type="PANTHER" id="PTHR35276">
    <property type="entry name" value="S-ADENOSYL-L-METHIONINE-DEPENDENT METHYLTRANSFERASES SUPERFAMILY PROTEIN"/>
    <property type="match status" value="1"/>
</dbReference>
<protein>
    <submittedName>
        <fullName evidence="1">rRNA methyltransferase</fullName>
    </submittedName>
</protein>
<dbReference type="PANTHER" id="PTHR35276:SF1">
    <property type="entry name" value="TRNA (MNM(5)S(2)U34)-METHYLTRANSFERASE, CHLOROPLASTIC"/>
    <property type="match status" value="1"/>
</dbReference>
<accession>A0A917TT41</accession>
<keyword evidence="2" id="KW-1185">Reference proteome</keyword>